<dbReference type="EMBL" id="JAQQWP010000002">
    <property type="protein sequence ID" value="KAK8129223.1"/>
    <property type="molecule type" value="Genomic_DNA"/>
</dbReference>
<protein>
    <submittedName>
        <fullName evidence="1">Uncharacterized protein</fullName>
    </submittedName>
</protein>
<dbReference type="AlphaFoldDB" id="A0AAW0R614"/>
<organism evidence="1 2">
    <name type="scientific">Apiospora kogelbergensis</name>
    <dbReference type="NCBI Taxonomy" id="1337665"/>
    <lineage>
        <taxon>Eukaryota</taxon>
        <taxon>Fungi</taxon>
        <taxon>Dikarya</taxon>
        <taxon>Ascomycota</taxon>
        <taxon>Pezizomycotina</taxon>
        <taxon>Sordariomycetes</taxon>
        <taxon>Xylariomycetidae</taxon>
        <taxon>Amphisphaeriales</taxon>
        <taxon>Apiosporaceae</taxon>
        <taxon>Apiospora</taxon>
    </lineage>
</organism>
<keyword evidence="2" id="KW-1185">Reference proteome</keyword>
<evidence type="ECO:0000313" key="2">
    <source>
        <dbReference type="Proteomes" id="UP001392437"/>
    </source>
</evidence>
<accession>A0AAW0R614</accession>
<proteinExistence type="predicted"/>
<gene>
    <name evidence="1" type="ORF">PG999_001603</name>
</gene>
<reference evidence="1 2" key="1">
    <citation type="submission" date="2023-01" db="EMBL/GenBank/DDBJ databases">
        <title>Analysis of 21 Apiospora genomes using comparative genomics revels a genus with tremendous synthesis potential of carbohydrate active enzymes and secondary metabolites.</title>
        <authorList>
            <person name="Sorensen T."/>
        </authorList>
    </citation>
    <scope>NUCLEOTIDE SEQUENCE [LARGE SCALE GENOMIC DNA]</scope>
    <source>
        <strain evidence="1 2">CBS 117206</strain>
    </source>
</reference>
<name>A0AAW0R614_9PEZI</name>
<evidence type="ECO:0000313" key="1">
    <source>
        <dbReference type="EMBL" id="KAK8129223.1"/>
    </source>
</evidence>
<comment type="caution">
    <text evidence="1">The sequence shown here is derived from an EMBL/GenBank/DDBJ whole genome shotgun (WGS) entry which is preliminary data.</text>
</comment>
<sequence>MGGGHNILSPLANVSADTSLEWVAPFLEDSLAWGRAGWGGHAAGTYVAHVNPLPAFTADEGAAAQAAFRRQPEFALAHGGSSIVNHPDNMEEIITFLRILSIPSRLMNDRHG</sequence>
<dbReference type="Proteomes" id="UP001392437">
    <property type="component" value="Unassembled WGS sequence"/>
</dbReference>